<dbReference type="InterPro" id="IPR027268">
    <property type="entry name" value="Peptidase_M4/M1_CTD_sf"/>
</dbReference>
<keyword evidence="7" id="KW-0645">Protease</keyword>
<dbReference type="InterPro" id="IPR016024">
    <property type="entry name" value="ARM-type_fold"/>
</dbReference>
<comment type="caution">
    <text evidence="14">The sequence shown here is derived from an EMBL/GenBank/DDBJ whole genome shotgun (WGS) entry which is preliminary data.</text>
</comment>
<dbReference type="GO" id="GO:0005737">
    <property type="term" value="C:cytoplasm"/>
    <property type="evidence" value="ECO:0007669"/>
    <property type="project" value="TreeGrafter"/>
</dbReference>
<dbReference type="Proteomes" id="UP000271339">
    <property type="component" value="Unassembled WGS sequence"/>
</dbReference>
<evidence type="ECO:0000259" key="13">
    <source>
        <dbReference type="Pfam" id="PF17900"/>
    </source>
</evidence>
<evidence type="ECO:0000256" key="7">
    <source>
        <dbReference type="ARBA" id="ARBA00022670"/>
    </source>
</evidence>
<dbReference type="SUPFAM" id="SSF55486">
    <property type="entry name" value="Metalloproteases ('zincins'), catalytic domain"/>
    <property type="match status" value="1"/>
</dbReference>
<dbReference type="SUPFAM" id="SSF48371">
    <property type="entry name" value="ARM repeat"/>
    <property type="match status" value="1"/>
</dbReference>
<evidence type="ECO:0000256" key="10">
    <source>
        <dbReference type="ARBA" id="ARBA00022833"/>
    </source>
</evidence>
<evidence type="ECO:0000256" key="8">
    <source>
        <dbReference type="ARBA" id="ARBA00022723"/>
    </source>
</evidence>
<organism evidence="14 15">
    <name type="scientific">Ulvibacter antarcticus</name>
    <dbReference type="NCBI Taxonomy" id="442714"/>
    <lineage>
        <taxon>Bacteria</taxon>
        <taxon>Pseudomonadati</taxon>
        <taxon>Bacteroidota</taxon>
        <taxon>Flavobacteriia</taxon>
        <taxon>Flavobacteriales</taxon>
        <taxon>Flavobacteriaceae</taxon>
        <taxon>Ulvibacter</taxon>
    </lineage>
</organism>
<evidence type="ECO:0000259" key="12">
    <source>
        <dbReference type="Pfam" id="PF01433"/>
    </source>
</evidence>
<dbReference type="GO" id="GO:0006508">
    <property type="term" value="P:proteolysis"/>
    <property type="evidence" value="ECO:0007669"/>
    <property type="project" value="UniProtKB-KW"/>
</dbReference>
<evidence type="ECO:0000256" key="5">
    <source>
        <dbReference type="ARBA" id="ARBA00015611"/>
    </source>
</evidence>
<gene>
    <name evidence="14" type="ORF">BXY75_2006</name>
</gene>
<keyword evidence="11" id="KW-0482">Metalloprotease</keyword>
<dbReference type="GO" id="GO:0005615">
    <property type="term" value="C:extracellular space"/>
    <property type="evidence" value="ECO:0007669"/>
    <property type="project" value="TreeGrafter"/>
</dbReference>
<dbReference type="GO" id="GO:0016285">
    <property type="term" value="F:alanyl aminopeptidase activity"/>
    <property type="evidence" value="ECO:0007669"/>
    <property type="project" value="UniProtKB-EC"/>
</dbReference>
<dbReference type="Gene3D" id="1.10.390.10">
    <property type="entry name" value="Neutral Protease Domain 2"/>
    <property type="match status" value="1"/>
</dbReference>
<keyword evidence="9" id="KW-0378">Hydrolase</keyword>
<reference evidence="14 15" key="1">
    <citation type="submission" date="2018-10" db="EMBL/GenBank/DDBJ databases">
        <title>Genomic Encyclopedia of Archaeal and Bacterial Type Strains, Phase II (KMG-II): from individual species to whole genera.</title>
        <authorList>
            <person name="Goeker M."/>
        </authorList>
    </citation>
    <scope>NUCLEOTIDE SEQUENCE [LARGE SCALE GENOMIC DNA]</scope>
    <source>
        <strain evidence="14 15">DSM 23424</strain>
    </source>
</reference>
<dbReference type="GO" id="GO:0042277">
    <property type="term" value="F:peptide binding"/>
    <property type="evidence" value="ECO:0007669"/>
    <property type="project" value="TreeGrafter"/>
</dbReference>
<dbReference type="GO" id="GO:0008270">
    <property type="term" value="F:zinc ion binding"/>
    <property type="evidence" value="ECO:0007669"/>
    <property type="project" value="InterPro"/>
</dbReference>
<dbReference type="Gene3D" id="2.60.40.1730">
    <property type="entry name" value="tricorn interacting facor f3 domain"/>
    <property type="match status" value="1"/>
</dbReference>
<evidence type="ECO:0000256" key="4">
    <source>
        <dbReference type="ARBA" id="ARBA00012564"/>
    </source>
</evidence>
<dbReference type="InterPro" id="IPR001930">
    <property type="entry name" value="Peptidase_M1"/>
</dbReference>
<comment type="cofactor">
    <cofactor evidence="2">
        <name>Zn(2+)</name>
        <dbReference type="ChEBI" id="CHEBI:29105"/>
    </cofactor>
</comment>
<dbReference type="OrthoDB" id="100605at2"/>
<sequence>MLQIKLFCVLVRSLRKSALPDRILLLICLFAFHFGNAQQTEVVDFLKVTATVEPDASEEKIRGNVQYTFKILKATDSVYLDAHKMKIIDVALEGVRVKSDENKIWLVDTFEAGREYHASFVYEAFPKQTVYFTGDQIWTQGQGKYTSHWLPSIDDMNDKLEFDLTIISPSEKTAIANGQLESVIEVKGKKFWKYDMKQPMSSYLAAFAIGNFSKEQRSSESGIALEMYFNPEDSVQFEPTYRFTKEIFDFLENEIGVSYPWQNYKQVPVRDFLYAGMENTTLTLFSEAFLVDNIGYNDRNYVNVNAHELAHQWFGNLVTETEGTHHWLQEGFATYYALLAEKELFGEEYYYWKLFQSAEQLKAMSDEGKGEALLNPKASSLTFYEKGAWALHILKEEIGEEAFRQAVKNYLQKYSFKNVKTEDFLTEARAASGKDLKQFETDWLLQAAFKAEQAYTSLMKLPFIEKYFEVAALKTLPLADKNFQLKTALTFPNDYMGQEAIYQLLDEPMSETIPLYKLGFESNNLYVRQAIALTLQTVPKELQKEYESLLDDASYVTMEAALYALWVSFPENRERYLDKMREMVGFQNKNVRELWLVLALIDPNYETDQKTEYVKELRSYTSSDFSFEVRQNAFEYVAELELYDEDVLKNLMNATVHHNWRFKSYARNLLKEVIKKEEYRNLIENLSSGFSKREVLYLKELGF</sequence>
<dbReference type="GO" id="GO:0070006">
    <property type="term" value="F:metalloaminopeptidase activity"/>
    <property type="evidence" value="ECO:0007669"/>
    <property type="project" value="TreeGrafter"/>
</dbReference>
<dbReference type="InterPro" id="IPR045357">
    <property type="entry name" value="Aminopeptidase_N-like_N"/>
</dbReference>
<comment type="catalytic activity">
    <reaction evidence="1">
        <text>Release of an N-terminal amino acid, Xaa-|-Yaa- from a peptide, amide or arylamide. Xaa is preferably Ala, but may be most amino acids including Pro (slow action). When a terminal hydrophobic residue is followed by a prolyl residue, the two may be released as an intact Xaa-Pro dipeptide.</text>
        <dbReference type="EC" id="3.4.11.2"/>
    </reaction>
</comment>
<evidence type="ECO:0000256" key="11">
    <source>
        <dbReference type="ARBA" id="ARBA00023049"/>
    </source>
</evidence>
<comment type="similarity">
    <text evidence="3">Belongs to the peptidase M1 family.</text>
</comment>
<feature type="domain" description="Peptidase M1 membrane alanine aminopeptidase" evidence="12">
    <location>
        <begin position="243"/>
        <end position="443"/>
    </location>
</feature>
<dbReference type="RefSeq" id="WP_121907578.1">
    <property type="nucleotide sequence ID" value="NZ_REFC01000013.1"/>
</dbReference>
<dbReference type="PANTHER" id="PTHR11533:SF174">
    <property type="entry name" value="PUROMYCIN-SENSITIVE AMINOPEPTIDASE-RELATED"/>
    <property type="match status" value="1"/>
</dbReference>
<dbReference type="GO" id="GO:0043171">
    <property type="term" value="P:peptide catabolic process"/>
    <property type="evidence" value="ECO:0007669"/>
    <property type="project" value="TreeGrafter"/>
</dbReference>
<dbReference type="PRINTS" id="PR00756">
    <property type="entry name" value="ALADIPTASE"/>
</dbReference>
<accession>A0A3L9YVY8</accession>
<keyword evidence="6 14" id="KW-0031">Aminopeptidase</keyword>
<evidence type="ECO:0000256" key="3">
    <source>
        <dbReference type="ARBA" id="ARBA00010136"/>
    </source>
</evidence>
<dbReference type="CDD" id="cd09603">
    <property type="entry name" value="M1_APN_like"/>
    <property type="match status" value="1"/>
</dbReference>
<dbReference type="Pfam" id="PF01433">
    <property type="entry name" value="Peptidase_M1"/>
    <property type="match status" value="1"/>
</dbReference>
<dbReference type="EMBL" id="REFC01000013">
    <property type="protein sequence ID" value="RMA58632.1"/>
    <property type="molecule type" value="Genomic_DNA"/>
</dbReference>
<feature type="domain" description="Aminopeptidase N-like N-terminal" evidence="13">
    <location>
        <begin position="51"/>
        <end position="204"/>
    </location>
</feature>
<protein>
    <recommendedName>
        <fullName evidence="5">Aminopeptidase N</fullName>
        <ecNumber evidence="4">3.4.11.2</ecNumber>
    </recommendedName>
</protein>
<evidence type="ECO:0000256" key="9">
    <source>
        <dbReference type="ARBA" id="ARBA00022801"/>
    </source>
</evidence>
<keyword evidence="8" id="KW-0479">Metal-binding</keyword>
<keyword evidence="10" id="KW-0862">Zinc</keyword>
<dbReference type="InterPro" id="IPR014782">
    <property type="entry name" value="Peptidase_M1_dom"/>
</dbReference>
<dbReference type="AlphaFoldDB" id="A0A3L9YVY8"/>
<dbReference type="InterPro" id="IPR050344">
    <property type="entry name" value="Peptidase_M1_aminopeptidases"/>
</dbReference>
<evidence type="ECO:0000256" key="6">
    <source>
        <dbReference type="ARBA" id="ARBA00022438"/>
    </source>
</evidence>
<dbReference type="EC" id="3.4.11.2" evidence="4"/>
<evidence type="ECO:0000256" key="1">
    <source>
        <dbReference type="ARBA" id="ARBA00000098"/>
    </source>
</evidence>
<proteinExistence type="inferred from homology"/>
<dbReference type="GO" id="GO:0016020">
    <property type="term" value="C:membrane"/>
    <property type="evidence" value="ECO:0007669"/>
    <property type="project" value="TreeGrafter"/>
</dbReference>
<evidence type="ECO:0000256" key="2">
    <source>
        <dbReference type="ARBA" id="ARBA00001947"/>
    </source>
</evidence>
<dbReference type="InterPro" id="IPR042097">
    <property type="entry name" value="Aminopeptidase_N-like_N_sf"/>
</dbReference>
<keyword evidence="15" id="KW-1185">Reference proteome</keyword>
<evidence type="ECO:0000313" key="15">
    <source>
        <dbReference type="Proteomes" id="UP000271339"/>
    </source>
</evidence>
<dbReference type="SUPFAM" id="SSF63737">
    <property type="entry name" value="Leukotriene A4 hydrolase N-terminal domain"/>
    <property type="match status" value="1"/>
</dbReference>
<dbReference type="PANTHER" id="PTHR11533">
    <property type="entry name" value="PROTEASE M1 ZINC METALLOPROTEASE"/>
    <property type="match status" value="1"/>
</dbReference>
<name>A0A3L9YVY8_9FLAO</name>
<dbReference type="Pfam" id="PF17900">
    <property type="entry name" value="Peptidase_M1_N"/>
    <property type="match status" value="1"/>
</dbReference>
<evidence type="ECO:0000313" key="14">
    <source>
        <dbReference type="EMBL" id="RMA58632.1"/>
    </source>
</evidence>